<proteinExistence type="predicted"/>
<reference evidence="1 2" key="1">
    <citation type="journal article" date="2007" name="Nature">
        <title>Evolution of genes and genomes on the Drosophila phylogeny.</title>
        <authorList>
            <consortium name="Drosophila 12 Genomes Consortium"/>
            <person name="Clark A.G."/>
            <person name="Eisen M.B."/>
            <person name="Smith D.R."/>
            <person name="Bergman C.M."/>
            <person name="Oliver B."/>
            <person name="Markow T.A."/>
            <person name="Kaufman T.C."/>
            <person name="Kellis M."/>
            <person name="Gelbart W."/>
            <person name="Iyer V.N."/>
            <person name="Pollard D.A."/>
            <person name="Sackton T.B."/>
            <person name="Larracuente A.M."/>
            <person name="Singh N.D."/>
            <person name="Abad J.P."/>
            <person name="Abt D.N."/>
            <person name="Adryan B."/>
            <person name="Aguade M."/>
            <person name="Akashi H."/>
            <person name="Anderson W.W."/>
            <person name="Aquadro C.F."/>
            <person name="Ardell D.H."/>
            <person name="Arguello R."/>
            <person name="Artieri C.G."/>
            <person name="Barbash D.A."/>
            <person name="Barker D."/>
            <person name="Barsanti P."/>
            <person name="Batterham P."/>
            <person name="Batzoglou S."/>
            <person name="Begun D."/>
            <person name="Bhutkar A."/>
            <person name="Blanco E."/>
            <person name="Bosak S.A."/>
            <person name="Bradley R.K."/>
            <person name="Brand A.D."/>
            <person name="Brent M.R."/>
            <person name="Brooks A.N."/>
            <person name="Brown R.H."/>
            <person name="Butlin R.K."/>
            <person name="Caggese C."/>
            <person name="Calvi B.R."/>
            <person name="Bernardo de Carvalho A."/>
            <person name="Caspi A."/>
            <person name="Castrezana S."/>
            <person name="Celniker S.E."/>
            <person name="Chang J.L."/>
            <person name="Chapple C."/>
            <person name="Chatterji S."/>
            <person name="Chinwalla A."/>
            <person name="Civetta A."/>
            <person name="Clifton S.W."/>
            <person name="Comeron J.M."/>
            <person name="Costello J.C."/>
            <person name="Coyne J.A."/>
            <person name="Daub J."/>
            <person name="David R.G."/>
            <person name="Delcher A.L."/>
            <person name="Delehaunty K."/>
            <person name="Do C.B."/>
            <person name="Ebling H."/>
            <person name="Edwards K."/>
            <person name="Eickbush T."/>
            <person name="Evans J.D."/>
            <person name="Filipski A."/>
            <person name="Findeiss S."/>
            <person name="Freyhult E."/>
            <person name="Fulton L."/>
            <person name="Fulton R."/>
            <person name="Garcia A.C."/>
            <person name="Gardiner A."/>
            <person name="Garfield D.A."/>
            <person name="Garvin B.E."/>
            <person name="Gibson G."/>
            <person name="Gilbert D."/>
            <person name="Gnerre S."/>
            <person name="Godfrey J."/>
            <person name="Good R."/>
            <person name="Gotea V."/>
            <person name="Gravely B."/>
            <person name="Greenberg A.J."/>
            <person name="Griffiths-Jones S."/>
            <person name="Gross S."/>
            <person name="Guigo R."/>
            <person name="Gustafson E.A."/>
            <person name="Haerty W."/>
            <person name="Hahn M.W."/>
            <person name="Halligan D.L."/>
            <person name="Halpern A.L."/>
            <person name="Halter G.M."/>
            <person name="Han M.V."/>
            <person name="Heger A."/>
            <person name="Hillier L."/>
            <person name="Hinrichs A.S."/>
            <person name="Holmes I."/>
            <person name="Hoskins R.A."/>
            <person name="Hubisz M.J."/>
            <person name="Hultmark D."/>
            <person name="Huntley M.A."/>
            <person name="Jaffe D.B."/>
            <person name="Jagadeeshan S."/>
            <person name="Jeck W.R."/>
            <person name="Johnson J."/>
            <person name="Jones C.D."/>
            <person name="Jordan W.C."/>
            <person name="Karpen G.H."/>
            <person name="Kataoka E."/>
            <person name="Keightley P.D."/>
            <person name="Kheradpour P."/>
            <person name="Kirkness E.F."/>
            <person name="Koerich L.B."/>
            <person name="Kristiansen K."/>
            <person name="Kudrna D."/>
            <person name="Kulathinal R.J."/>
            <person name="Kumar S."/>
            <person name="Kwok R."/>
            <person name="Lander E."/>
            <person name="Langley C.H."/>
            <person name="Lapoint R."/>
            <person name="Lazzaro B.P."/>
            <person name="Lee S.J."/>
            <person name="Levesque L."/>
            <person name="Li R."/>
            <person name="Lin C.F."/>
            <person name="Lin M.F."/>
            <person name="Lindblad-Toh K."/>
            <person name="Llopart A."/>
            <person name="Long M."/>
            <person name="Low L."/>
            <person name="Lozovsky E."/>
            <person name="Lu J."/>
            <person name="Luo M."/>
            <person name="Machado C.A."/>
            <person name="Makalowski W."/>
            <person name="Marzo M."/>
            <person name="Matsuda M."/>
            <person name="Matzkin L."/>
            <person name="McAllister B."/>
            <person name="McBride C.S."/>
            <person name="McKernan B."/>
            <person name="McKernan K."/>
            <person name="Mendez-Lago M."/>
            <person name="Minx P."/>
            <person name="Mollenhauer M.U."/>
            <person name="Montooth K."/>
            <person name="Mount S.M."/>
            <person name="Mu X."/>
            <person name="Myers E."/>
            <person name="Negre B."/>
            <person name="Newfeld S."/>
            <person name="Nielsen R."/>
            <person name="Noor M.A."/>
            <person name="O'Grady P."/>
            <person name="Pachter L."/>
            <person name="Papaceit M."/>
            <person name="Parisi M.J."/>
            <person name="Parisi M."/>
            <person name="Parts L."/>
            <person name="Pedersen J.S."/>
            <person name="Pesole G."/>
            <person name="Phillippy A.M."/>
            <person name="Ponting C.P."/>
            <person name="Pop M."/>
            <person name="Porcelli D."/>
            <person name="Powell J.R."/>
            <person name="Prohaska S."/>
            <person name="Pruitt K."/>
            <person name="Puig M."/>
            <person name="Quesneville H."/>
            <person name="Ram K.R."/>
            <person name="Rand D."/>
            <person name="Rasmussen M.D."/>
            <person name="Reed L.K."/>
            <person name="Reenan R."/>
            <person name="Reily A."/>
            <person name="Remington K.A."/>
            <person name="Rieger T.T."/>
            <person name="Ritchie M.G."/>
            <person name="Robin C."/>
            <person name="Rogers Y.H."/>
            <person name="Rohde C."/>
            <person name="Rozas J."/>
            <person name="Rubenfield M.J."/>
            <person name="Ruiz A."/>
            <person name="Russo S."/>
            <person name="Salzberg S.L."/>
            <person name="Sanchez-Gracia A."/>
            <person name="Saranga D.J."/>
            <person name="Sato H."/>
            <person name="Schaeffer S.W."/>
            <person name="Schatz M.C."/>
            <person name="Schlenke T."/>
            <person name="Schwartz R."/>
            <person name="Segarra C."/>
            <person name="Singh R.S."/>
            <person name="Sirot L."/>
            <person name="Sirota M."/>
            <person name="Sisneros N.B."/>
            <person name="Smith C.D."/>
            <person name="Smith T.F."/>
            <person name="Spieth J."/>
            <person name="Stage D.E."/>
            <person name="Stark A."/>
            <person name="Stephan W."/>
            <person name="Strausberg R.L."/>
            <person name="Strempel S."/>
            <person name="Sturgill D."/>
            <person name="Sutton G."/>
            <person name="Sutton G.G."/>
            <person name="Tao W."/>
            <person name="Teichmann S."/>
            <person name="Tobari Y.N."/>
            <person name="Tomimura Y."/>
            <person name="Tsolas J.M."/>
            <person name="Valente V.L."/>
            <person name="Venter E."/>
            <person name="Venter J.C."/>
            <person name="Vicario S."/>
            <person name="Vieira F.G."/>
            <person name="Vilella A.J."/>
            <person name="Villasante A."/>
            <person name="Walenz B."/>
            <person name="Wang J."/>
            <person name="Wasserman M."/>
            <person name="Watts T."/>
            <person name="Wilson D."/>
            <person name="Wilson R.K."/>
            <person name="Wing R.A."/>
            <person name="Wolfner M.F."/>
            <person name="Wong A."/>
            <person name="Wong G.K."/>
            <person name="Wu C.I."/>
            <person name="Wu G."/>
            <person name="Yamamoto D."/>
            <person name="Yang H.P."/>
            <person name="Yang S.P."/>
            <person name="Yorke J.A."/>
            <person name="Yoshida K."/>
            <person name="Zdobnov E."/>
            <person name="Zhang P."/>
            <person name="Zhang Y."/>
            <person name="Zimin A.V."/>
            <person name="Baldwin J."/>
            <person name="Abdouelleil A."/>
            <person name="Abdulkadir J."/>
            <person name="Abebe A."/>
            <person name="Abera B."/>
            <person name="Abreu J."/>
            <person name="Acer S.C."/>
            <person name="Aftuck L."/>
            <person name="Alexander A."/>
            <person name="An P."/>
            <person name="Anderson E."/>
            <person name="Anderson S."/>
            <person name="Arachi H."/>
            <person name="Azer M."/>
            <person name="Bachantsang P."/>
            <person name="Barry A."/>
            <person name="Bayul T."/>
            <person name="Berlin A."/>
            <person name="Bessette D."/>
            <person name="Bloom T."/>
            <person name="Blye J."/>
            <person name="Boguslavskiy L."/>
            <person name="Bonnet C."/>
            <person name="Boukhgalter B."/>
            <person name="Bourzgui I."/>
            <person name="Brown A."/>
            <person name="Cahill P."/>
            <person name="Channer S."/>
            <person name="Cheshatsang Y."/>
            <person name="Chuda L."/>
            <person name="Citroen M."/>
            <person name="Collymore A."/>
            <person name="Cooke P."/>
            <person name="Costello M."/>
            <person name="D'Aco K."/>
            <person name="Daza R."/>
            <person name="De Haan G."/>
            <person name="DeGray S."/>
            <person name="DeMaso C."/>
            <person name="Dhargay N."/>
            <person name="Dooley K."/>
            <person name="Dooley E."/>
            <person name="Doricent M."/>
            <person name="Dorje P."/>
            <person name="Dorjee K."/>
            <person name="Dupes A."/>
            <person name="Elong R."/>
            <person name="Falk J."/>
            <person name="Farina A."/>
            <person name="Faro S."/>
            <person name="Ferguson D."/>
            <person name="Fisher S."/>
            <person name="Foley C.D."/>
            <person name="Franke A."/>
            <person name="Friedrich D."/>
            <person name="Gadbois L."/>
            <person name="Gearin G."/>
            <person name="Gearin C.R."/>
            <person name="Giannoukos G."/>
            <person name="Goode T."/>
            <person name="Graham J."/>
            <person name="Grandbois E."/>
            <person name="Grewal S."/>
            <person name="Gyaltsen K."/>
            <person name="Hafez N."/>
            <person name="Hagos B."/>
            <person name="Hall J."/>
            <person name="Henson C."/>
            <person name="Hollinger A."/>
            <person name="Honan T."/>
            <person name="Huard M.D."/>
            <person name="Hughes L."/>
            <person name="Hurhula B."/>
            <person name="Husby M.E."/>
            <person name="Kamat A."/>
            <person name="Kanga B."/>
            <person name="Kashin S."/>
            <person name="Khazanovich D."/>
            <person name="Kisner P."/>
            <person name="Lance K."/>
            <person name="Lara M."/>
            <person name="Lee W."/>
            <person name="Lennon N."/>
            <person name="Letendre F."/>
            <person name="LeVine R."/>
            <person name="Lipovsky A."/>
            <person name="Liu X."/>
            <person name="Liu J."/>
            <person name="Liu S."/>
            <person name="Lokyitsang T."/>
            <person name="Lokyitsang Y."/>
            <person name="Lubonja R."/>
            <person name="Lui A."/>
            <person name="MacDonald P."/>
            <person name="Magnisalis V."/>
            <person name="Maru K."/>
            <person name="Matthews C."/>
            <person name="McCusker W."/>
            <person name="McDonough S."/>
            <person name="Mehta T."/>
            <person name="Meldrim J."/>
            <person name="Meneus L."/>
            <person name="Mihai O."/>
            <person name="Mihalev A."/>
            <person name="Mihova T."/>
            <person name="Mittelman R."/>
            <person name="Mlenga V."/>
            <person name="Montmayeur A."/>
            <person name="Mulrain L."/>
            <person name="Navidi A."/>
            <person name="Naylor J."/>
            <person name="Negash T."/>
            <person name="Nguyen T."/>
            <person name="Nguyen N."/>
            <person name="Nicol R."/>
            <person name="Norbu C."/>
            <person name="Norbu N."/>
            <person name="Novod N."/>
            <person name="O'Neill B."/>
            <person name="Osman S."/>
            <person name="Markiewicz E."/>
            <person name="Oyono O.L."/>
            <person name="Patti C."/>
            <person name="Phunkhang P."/>
            <person name="Pierre F."/>
            <person name="Priest M."/>
            <person name="Raghuraman S."/>
            <person name="Rege F."/>
            <person name="Reyes R."/>
            <person name="Rise C."/>
            <person name="Rogov P."/>
            <person name="Ross K."/>
            <person name="Ryan E."/>
            <person name="Settipalli S."/>
            <person name="Shea T."/>
            <person name="Sherpa N."/>
            <person name="Shi L."/>
            <person name="Shih D."/>
            <person name="Sparrow T."/>
            <person name="Spaulding J."/>
            <person name="Stalker J."/>
            <person name="Stange-Thomann N."/>
            <person name="Stavropoulos S."/>
            <person name="Stone C."/>
            <person name="Strader C."/>
            <person name="Tesfaye S."/>
            <person name="Thomson T."/>
            <person name="Thoulutsang Y."/>
            <person name="Thoulutsang D."/>
            <person name="Topham K."/>
            <person name="Topping I."/>
            <person name="Tsamla T."/>
            <person name="Vassiliev H."/>
            <person name="Vo A."/>
            <person name="Wangchuk T."/>
            <person name="Wangdi T."/>
            <person name="Weiand M."/>
            <person name="Wilkinson J."/>
            <person name="Wilson A."/>
            <person name="Yadav S."/>
            <person name="Young G."/>
            <person name="Yu Q."/>
            <person name="Zembek L."/>
            <person name="Zhong D."/>
            <person name="Zimmer A."/>
            <person name="Zwirko Z."/>
            <person name="Jaffe D.B."/>
            <person name="Alvarez P."/>
            <person name="Brockman W."/>
            <person name="Butler J."/>
            <person name="Chin C."/>
            <person name="Gnerre S."/>
            <person name="Grabherr M."/>
            <person name="Kleber M."/>
            <person name="Mauceli E."/>
            <person name="MacCallum I."/>
        </authorList>
    </citation>
    <scope>NUCLEOTIDE SEQUENCE [LARGE SCALE GENOMIC DNA]</scope>
    <source>
        <strain evidence="2">white501</strain>
    </source>
</reference>
<dbReference type="HOGENOM" id="CLU_1148270_0_0_1"/>
<dbReference type="PANTHER" id="PTHR13497">
    <property type="entry name" value="HISTONE DEACETYLASE COMPLEX SUBUNIT SAP130"/>
    <property type="match status" value="1"/>
</dbReference>
<dbReference type="PANTHER" id="PTHR13497:SF3">
    <property type="entry name" value="HISTONE DEACETYLASE COMPLEX SUBUNIT SAP130"/>
    <property type="match status" value="1"/>
</dbReference>
<evidence type="ECO:0000313" key="1">
    <source>
        <dbReference type="EMBL" id="EDX15723.1"/>
    </source>
</evidence>
<gene>
    <name evidence="1" type="primary">Dsim\GD17636</name>
    <name evidence="1" type="ORF">Dsim_GD17636</name>
</gene>
<keyword evidence="2" id="KW-1185">Reference proteome</keyword>
<name>B4NT33_DROSI</name>
<dbReference type="EMBL" id="CH982657">
    <property type="protein sequence ID" value="EDX15723.1"/>
    <property type="molecule type" value="Genomic_DNA"/>
</dbReference>
<dbReference type="Proteomes" id="UP000000304">
    <property type="component" value="Unassembled WGS sequence"/>
</dbReference>
<dbReference type="AlphaFoldDB" id="B4NT33"/>
<evidence type="ECO:0000313" key="2">
    <source>
        <dbReference type="Proteomes" id="UP000000304"/>
    </source>
</evidence>
<protein>
    <submittedName>
        <fullName evidence="1">GD17636</fullName>
    </submittedName>
</protein>
<dbReference type="Bgee" id="FBgn0186089">
    <property type="expression patterns" value="Expressed in embryo and 3 other cell types or tissues"/>
</dbReference>
<dbReference type="GO" id="GO:0000122">
    <property type="term" value="P:negative regulation of transcription by RNA polymerase II"/>
    <property type="evidence" value="ECO:0007669"/>
    <property type="project" value="TreeGrafter"/>
</dbReference>
<dbReference type="OrthoDB" id="10048604at2759"/>
<organism evidence="1 2">
    <name type="scientific">Drosophila simulans</name>
    <name type="common">Fruit fly</name>
    <dbReference type="NCBI Taxonomy" id="7240"/>
    <lineage>
        <taxon>Eukaryota</taxon>
        <taxon>Metazoa</taxon>
        <taxon>Ecdysozoa</taxon>
        <taxon>Arthropoda</taxon>
        <taxon>Hexapoda</taxon>
        <taxon>Insecta</taxon>
        <taxon>Pterygota</taxon>
        <taxon>Neoptera</taxon>
        <taxon>Endopterygota</taxon>
        <taxon>Diptera</taxon>
        <taxon>Brachycera</taxon>
        <taxon>Muscomorpha</taxon>
        <taxon>Ephydroidea</taxon>
        <taxon>Drosophilidae</taxon>
        <taxon>Drosophila</taxon>
        <taxon>Sophophora</taxon>
    </lineage>
</organism>
<dbReference type="STRING" id="7240.B4NT33"/>
<dbReference type="GO" id="GO:0070822">
    <property type="term" value="C:Sin3-type complex"/>
    <property type="evidence" value="ECO:0007669"/>
    <property type="project" value="TreeGrafter"/>
</dbReference>
<sequence length="242" mass="24577">MQSQGQVQLIRTIHQPRQRIITTSAGVSNASVVTTTPVQAPTALSVSAGQPLATQQTTGPGGPQAYVATVLPQRQHQATLVYSSNVSAPNASQNPGQQFNPRFAVATPTGGVTTTTPGGTTVTPRQVRPIPLGKSFPTAKLNTTSISIRAPSIPQLNTSVTASPTAVSVSGGATVAPGRGPGAGGTALTATNLPTTRIIQLQQPATGTTQQIIGSGARLAGNVMLQPFLMSTTAAAKMEQVI</sequence>
<dbReference type="InterPro" id="IPR024137">
    <property type="entry name" value="His_deAcase_cplx_SAP130"/>
</dbReference>
<accession>B4NT33</accession>